<evidence type="ECO:0000256" key="1">
    <source>
        <dbReference type="ARBA" id="ARBA00007118"/>
    </source>
</evidence>
<dbReference type="RefSeq" id="WP_125942277.1">
    <property type="nucleotide sequence ID" value="NZ_PXZH01000001.1"/>
</dbReference>
<organism evidence="4 5">
    <name type="scientific">Vagococcus humatus</name>
    <dbReference type="NCBI Taxonomy" id="1889241"/>
    <lineage>
        <taxon>Bacteria</taxon>
        <taxon>Bacillati</taxon>
        <taxon>Bacillota</taxon>
        <taxon>Bacilli</taxon>
        <taxon>Lactobacillales</taxon>
        <taxon>Enterococcaceae</taxon>
        <taxon>Vagococcus</taxon>
    </lineage>
</organism>
<evidence type="ECO:0000313" key="4">
    <source>
        <dbReference type="EMBL" id="RST89666.1"/>
    </source>
</evidence>
<dbReference type="GO" id="GO:0016491">
    <property type="term" value="F:oxidoreductase activity"/>
    <property type="evidence" value="ECO:0007669"/>
    <property type="project" value="UniProtKB-KW"/>
</dbReference>
<proteinExistence type="inferred from homology"/>
<dbReference type="Proteomes" id="UP000277864">
    <property type="component" value="Unassembled WGS sequence"/>
</dbReference>
<dbReference type="AlphaFoldDB" id="A0A429Z7L4"/>
<evidence type="ECO:0000259" key="3">
    <source>
        <dbReference type="Pfam" id="PF00881"/>
    </source>
</evidence>
<dbReference type="InterPro" id="IPR029479">
    <property type="entry name" value="Nitroreductase"/>
</dbReference>
<dbReference type="EMBL" id="PXZH01000001">
    <property type="protein sequence ID" value="RST89666.1"/>
    <property type="molecule type" value="Genomic_DNA"/>
</dbReference>
<dbReference type="Pfam" id="PF00881">
    <property type="entry name" value="Nitroreductase"/>
    <property type="match status" value="1"/>
</dbReference>
<dbReference type="SUPFAM" id="SSF55469">
    <property type="entry name" value="FMN-dependent nitroreductase-like"/>
    <property type="match status" value="1"/>
</dbReference>
<feature type="domain" description="Nitroreductase" evidence="3">
    <location>
        <begin position="15"/>
        <end position="190"/>
    </location>
</feature>
<evidence type="ECO:0000256" key="2">
    <source>
        <dbReference type="ARBA" id="ARBA00023002"/>
    </source>
</evidence>
<dbReference type="PANTHER" id="PTHR43673">
    <property type="entry name" value="NAD(P)H NITROREDUCTASE YDGI-RELATED"/>
    <property type="match status" value="1"/>
</dbReference>
<protein>
    <submittedName>
        <fullName evidence="4">Nitroreductase family protein</fullName>
    </submittedName>
</protein>
<dbReference type="InterPro" id="IPR000415">
    <property type="entry name" value="Nitroreductase-like"/>
</dbReference>
<reference evidence="4 5" key="1">
    <citation type="submission" date="2018-03" db="EMBL/GenBank/DDBJ databases">
        <authorList>
            <person name="Gulvik C.A."/>
        </authorList>
    </citation>
    <scope>NUCLEOTIDE SEQUENCE [LARGE SCALE GENOMIC DNA]</scope>
    <source>
        <strain evidence="4 5">JCM 31581</strain>
    </source>
</reference>
<comment type="caution">
    <text evidence="4">The sequence shown here is derived from an EMBL/GenBank/DDBJ whole genome shotgun (WGS) entry which is preliminary data.</text>
</comment>
<keyword evidence="2" id="KW-0560">Oxidoreductase</keyword>
<keyword evidence="5" id="KW-1185">Reference proteome</keyword>
<evidence type="ECO:0000313" key="5">
    <source>
        <dbReference type="Proteomes" id="UP000277864"/>
    </source>
</evidence>
<dbReference type="CDD" id="cd02137">
    <property type="entry name" value="MhqN-like"/>
    <property type="match status" value="1"/>
</dbReference>
<dbReference type="PANTHER" id="PTHR43673:SF10">
    <property type="entry name" value="NADH DEHYDROGENASE_NAD(P)H NITROREDUCTASE XCC3605-RELATED"/>
    <property type="match status" value="1"/>
</dbReference>
<sequence length="211" mass="24045">MQPITHDYFEDVFLNRHSIRKYKPNQPISREVMTKIIKMTSQTPSSLNLQPWHFVVVDSPEKKAALAPYFAYNPQQCETSSAMVFIFGDLEAVSRTDFILDEAVKAGKMPEEVKLRQSKMIKDIYQNYTDEELQITTVFDGGLVAMSFMLAARYFGYDTCPIGGFDKQHIHQALDIDETRYLPLLALSIGVADETGHDSYRLSPSDITTFL</sequence>
<dbReference type="Gene3D" id="3.40.109.10">
    <property type="entry name" value="NADH Oxidase"/>
    <property type="match status" value="1"/>
</dbReference>
<name>A0A429Z7L4_9ENTE</name>
<accession>A0A429Z7L4</accession>
<dbReference type="OrthoDB" id="9782629at2"/>
<comment type="similarity">
    <text evidence="1">Belongs to the nitroreductase family.</text>
</comment>
<gene>
    <name evidence="4" type="ORF">C7P63_00890</name>
</gene>